<dbReference type="PANTHER" id="PTHR46093:SF18">
    <property type="entry name" value="FIBRONECTIN TYPE-III DOMAIN-CONTAINING PROTEIN"/>
    <property type="match status" value="1"/>
</dbReference>
<dbReference type="InterPro" id="IPR015943">
    <property type="entry name" value="WD40/YVTN_repeat-like_dom_sf"/>
</dbReference>
<dbReference type="PROSITE" id="PS50082">
    <property type="entry name" value="WD_REPEATS_2"/>
    <property type="match status" value="1"/>
</dbReference>
<feature type="domain" description="BTB" evidence="5">
    <location>
        <begin position="1003"/>
        <end position="1070"/>
    </location>
</feature>
<dbReference type="Gene3D" id="3.30.710.10">
    <property type="entry name" value="Potassium Channel Kv1.1, Chain A"/>
    <property type="match status" value="3"/>
</dbReference>
<keyword evidence="2" id="KW-0677">Repeat</keyword>
<dbReference type="InterPro" id="IPR001680">
    <property type="entry name" value="WD40_rpt"/>
</dbReference>
<keyword evidence="1" id="KW-0880">Kelch repeat</keyword>
<feature type="region of interest" description="Disordered" evidence="4">
    <location>
        <begin position="959"/>
        <end position="980"/>
    </location>
</feature>
<feature type="compositionally biased region" description="Basic residues" evidence="4">
    <location>
        <begin position="1119"/>
        <end position="1134"/>
    </location>
</feature>
<dbReference type="SUPFAM" id="SSF54695">
    <property type="entry name" value="POZ domain"/>
    <property type="match status" value="2"/>
</dbReference>
<dbReference type="Pfam" id="PF24681">
    <property type="entry name" value="Kelch_KLHDC2_KLHL20_DRC7"/>
    <property type="match status" value="1"/>
</dbReference>
<evidence type="ECO:0000313" key="6">
    <source>
        <dbReference type="EMBL" id="CAD8462593.1"/>
    </source>
</evidence>
<dbReference type="CDD" id="cd14733">
    <property type="entry name" value="BACK"/>
    <property type="match status" value="1"/>
</dbReference>
<feature type="domain" description="BTB" evidence="5">
    <location>
        <begin position="379"/>
        <end position="448"/>
    </location>
</feature>
<name>A0A7S0DQP5_9EUKA</name>
<dbReference type="Pfam" id="PF00651">
    <property type="entry name" value="BTB"/>
    <property type="match status" value="2"/>
</dbReference>
<feature type="compositionally biased region" description="Basic and acidic residues" evidence="4">
    <location>
        <begin position="1222"/>
        <end position="1234"/>
    </location>
</feature>
<evidence type="ECO:0000256" key="3">
    <source>
        <dbReference type="PROSITE-ProRule" id="PRU00221"/>
    </source>
</evidence>
<keyword evidence="3" id="KW-0853">WD repeat</keyword>
<evidence type="ECO:0000259" key="5">
    <source>
        <dbReference type="PROSITE" id="PS50097"/>
    </source>
</evidence>
<dbReference type="InterPro" id="IPR011333">
    <property type="entry name" value="SKP1/BTB/POZ_sf"/>
</dbReference>
<evidence type="ECO:0000256" key="4">
    <source>
        <dbReference type="SAM" id="MobiDB-lite"/>
    </source>
</evidence>
<dbReference type="SMART" id="SM00320">
    <property type="entry name" value="WD40"/>
    <property type="match status" value="4"/>
</dbReference>
<organism evidence="6">
    <name type="scientific">Amorphochlora amoebiformis</name>
    <dbReference type="NCBI Taxonomy" id="1561963"/>
    <lineage>
        <taxon>Eukaryota</taxon>
        <taxon>Sar</taxon>
        <taxon>Rhizaria</taxon>
        <taxon>Cercozoa</taxon>
        <taxon>Chlorarachniophyceae</taxon>
        <taxon>Amorphochlora</taxon>
    </lineage>
</organism>
<sequence>MSLDDDEAVREQTCFVRSTYHSRPLCSAELQPRQFEFHPLLNIMAVGTCEGDVVVLDWEKNKILQRRVFDDTEKDLRERKSILALSWLRKNPRLLLAGSSSGKAKLYKLVEGGLDVALEYGSQPLTEEMTSIHCNCEDTLLVTSGYTKNVNIFSVETGQLVREYKGIHGDHINICRFANNLPNILLTCSFDNTIKLWDNRCHHQSPIHVSRSEGGNVMVCFSPDDMYYLSSAVDNEVKQYQTVDGRLHLNYDIKPIHSSINYTRSYYANGGDLVVSGSSNDDVVHICCSSTGKIINSIRMYEGRRHPNLYIQSLRGNPIESNRFGVLVCYRYSNTPYEVVDVNLNKDAEGQRVELPYSIAVASELIADLSQQFESPSFHDLELLCFDGKRVHAHKSILTPRWPWLRNHMHLLTTSDGKIYEMKMQDLSKQVLRTIVKFLYTGNLDVEIDRVSGSEIFIRQLFSKCGPNKYNLPRLRDLVELFLRERMKLGNAIDLLEFSCSAGAKRLYEACVDFISRCLQFYECNIGFDSLKRRIGKKNFERILKRKMHSRHRPRSPGVPYFKGRTAHTTTQIGRWVYLLGGYYSKGTQDLRCVPVFDTHLLEWTLLPTYGDTENVPEKLCFHSAAQLGHRLLAFGGGLKDDFKNDLYSLDLKTMTWRLLKPSGKIPCERKRHSAVNITGEMWIFGGRGRGPEHKRLLNDMHKYDFLQNRWTEVVTFGDKPSPRCGHTMTYLNHLNKIVIIGGFTNSGLVEDGMVHALDLQALNWTEIKTPSPRPPPRCCHTSTVIRWCGELCIAIFGGSTSSAFSNGNNIYLSDMCILETTSGSTPVSSTTGWRWRYVMIPRTNDDIPPRFTHSAFLTFGQGLDVKSGKCEIDPGTRLLIHKNMEAKLGNLTIWAGGNNEDFLDDMWTLSPRQGCWVRTRYSVSGSLPEPQFKTLPARVPNDLKAAIMNQMVKRKIVRSRSRSPKLHKPSPGSSPLSDVGMEVTTARPMPTVSFDFSLGSSHSVTFIIEGHHVCVCKDVLAARSKQFRTMFNSKMRESRDRIVELPDVRLNVFLYIVNYLYTGDIPTDLTPTTHRLRNIANQSREVEGSTLPFEWSFILPTAVPDRSRERLRVERVPTRKRKNGSHSSRKVKSTKSQPIGMEAESKAWDMKPYQGGVAKDTDSVEGAEPSPDITEHRSDRKLSSSSLGSNGRQKMSPKGRAPMDVQDLKQVLIETMSRPDIKSTRQDTLDRKTGSGQPKIPAEADSINPLEVLVVADRFALDGLCDLMQAAISKNITNFNVCYLLKFAEFYNMKRLLNSAIMHVITNCRSVTSLSSYKAVDVSIRQMIEEKYKGLKVNVNSEDPKWI</sequence>
<dbReference type="PANTHER" id="PTHR46093">
    <property type="entry name" value="ACYL-COA-BINDING DOMAIN-CONTAINING PROTEIN 5"/>
    <property type="match status" value="1"/>
</dbReference>
<dbReference type="PROSITE" id="PS50097">
    <property type="entry name" value="BTB"/>
    <property type="match status" value="2"/>
</dbReference>
<feature type="compositionally biased region" description="Basic residues" evidence="4">
    <location>
        <begin position="959"/>
        <end position="969"/>
    </location>
</feature>
<protein>
    <recommendedName>
        <fullName evidence="5">BTB domain-containing protein</fullName>
    </recommendedName>
</protein>
<dbReference type="Pfam" id="PF00400">
    <property type="entry name" value="WD40"/>
    <property type="match status" value="1"/>
</dbReference>
<dbReference type="SUPFAM" id="SSF117281">
    <property type="entry name" value="Kelch motif"/>
    <property type="match status" value="1"/>
</dbReference>
<feature type="repeat" description="WD" evidence="3">
    <location>
        <begin position="168"/>
        <end position="198"/>
    </location>
</feature>
<proteinExistence type="predicted"/>
<reference evidence="6" key="1">
    <citation type="submission" date="2021-01" db="EMBL/GenBank/DDBJ databases">
        <authorList>
            <person name="Corre E."/>
            <person name="Pelletier E."/>
            <person name="Niang G."/>
            <person name="Scheremetjew M."/>
            <person name="Finn R."/>
            <person name="Kale V."/>
            <person name="Holt S."/>
            <person name="Cochrane G."/>
            <person name="Meng A."/>
            <person name="Brown T."/>
            <person name="Cohen L."/>
        </authorList>
    </citation>
    <scope>NUCLEOTIDE SEQUENCE</scope>
    <source>
        <strain evidence="6">CCMP2058</strain>
    </source>
</reference>
<dbReference type="InterPro" id="IPR036322">
    <property type="entry name" value="WD40_repeat_dom_sf"/>
</dbReference>
<dbReference type="InterPro" id="IPR000210">
    <property type="entry name" value="BTB/POZ_dom"/>
</dbReference>
<dbReference type="SMART" id="SM00225">
    <property type="entry name" value="BTB"/>
    <property type="match status" value="2"/>
</dbReference>
<accession>A0A7S0DQP5</accession>
<dbReference type="EMBL" id="HBEM01031635">
    <property type="protein sequence ID" value="CAD8462593.1"/>
    <property type="molecule type" value="Transcribed_RNA"/>
</dbReference>
<dbReference type="Gene3D" id="2.120.10.80">
    <property type="entry name" value="Kelch-type beta propeller"/>
    <property type="match status" value="2"/>
</dbReference>
<feature type="compositionally biased region" description="Basic and acidic residues" evidence="4">
    <location>
        <begin position="1174"/>
        <end position="1183"/>
    </location>
</feature>
<dbReference type="InterPro" id="IPR015915">
    <property type="entry name" value="Kelch-typ_b-propeller"/>
</dbReference>
<dbReference type="Gene3D" id="2.130.10.10">
    <property type="entry name" value="YVTN repeat-like/Quinoprotein amine dehydrogenase"/>
    <property type="match status" value="1"/>
</dbReference>
<dbReference type="CDD" id="cd18186">
    <property type="entry name" value="BTB_POZ_ZBTB_KLHL-like"/>
    <property type="match status" value="2"/>
</dbReference>
<dbReference type="SUPFAM" id="SSF50978">
    <property type="entry name" value="WD40 repeat-like"/>
    <property type="match status" value="1"/>
</dbReference>
<evidence type="ECO:0000256" key="1">
    <source>
        <dbReference type="ARBA" id="ARBA00022441"/>
    </source>
</evidence>
<feature type="region of interest" description="Disordered" evidence="4">
    <location>
        <begin position="1110"/>
        <end position="1204"/>
    </location>
</feature>
<feature type="region of interest" description="Disordered" evidence="4">
    <location>
        <begin position="1222"/>
        <end position="1243"/>
    </location>
</feature>
<gene>
    <name evidence="6" type="ORF">LAMO00422_LOCUS21553</name>
</gene>
<evidence type="ECO:0000256" key="2">
    <source>
        <dbReference type="ARBA" id="ARBA00022737"/>
    </source>
</evidence>